<evidence type="ECO:0000259" key="2">
    <source>
        <dbReference type="Pfam" id="PF18942"/>
    </source>
</evidence>
<evidence type="ECO:0000313" key="3">
    <source>
        <dbReference type="EMBL" id="SHG87879.1"/>
    </source>
</evidence>
<keyword evidence="1" id="KW-0732">Signal</keyword>
<gene>
    <name evidence="3" type="ORF">SAMN05444148_1178</name>
</gene>
<proteinExistence type="predicted"/>
<name>A0A1M5NFB3_9FLAO</name>
<dbReference type="NCBIfam" id="NF038128">
    <property type="entry name" value="choice_anch_J"/>
    <property type="match status" value="1"/>
</dbReference>
<reference evidence="4" key="1">
    <citation type="submission" date="2016-11" db="EMBL/GenBank/DDBJ databases">
        <authorList>
            <person name="Varghese N."/>
            <person name="Submissions S."/>
        </authorList>
    </citation>
    <scope>NUCLEOTIDE SEQUENCE [LARGE SCALE GENOMIC DNA]</scope>
    <source>
        <strain evidence="4">DSM 25330</strain>
    </source>
</reference>
<feature type="chain" id="PRO_5013177864" description="DUF5689 domain-containing protein" evidence="1">
    <location>
        <begin position="24"/>
        <end position="468"/>
    </location>
</feature>
<dbReference type="Proteomes" id="UP000184522">
    <property type="component" value="Unassembled WGS sequence"/>
</dbReference>
<dbReference type="STRING" id="1089305.SAMN05444148_1178"/>
<dbReference type="InterPro" id="IPR043744">
    <property type="entry name" value="DUF5689"/>
</dbReference>
<accession>A0A1M5NFB3</accession>
<dbReference type="EMBL" id="FQWS01000001">
    <property type="protein sequence ID" value="SHG87879.1"/>
    <property type="molecule type" value="Genomic_DNA"/>
</dbReference>
<dbReference type="OrthoDB" id="1492759at2"/>
<evidence type="ECO:0000256" key="1">
    <source>
        <dbReference type="SAM" id="SignalP"/>
    </source>
</evidence>
<dbReference type="Pfam" id="PF18942">
    <property type="entry name" value="DUF5689"/>
    <property type="match status" value="1"/>
</dbReference>
<sequence>MKTLKINKLILLLIGLVAFNSCVEDDDFSVPNTAVVEPVFTNGEQIIPISSVVGNLAQEQGNSSLDYSDDDTLFTYPTDGNDILVEGYVISSDEGGNYFEELILQNAPESPTAGIRVLVDVNPLFIRYEVGRKVFVKLNGLVAGISNGVLTVGPRDGERIGKIPAPVENDFIIRSAEVATMVPLTMGIADFSDDKTNLLITLDNVQFLKSQAVAPNAQSYASEPGDQFDGERTLEDCATGASTTFATSTFADFKGLTLPAGRGTMTAVLQKNFFGDEFNVVINSPEDVDMTGERCDPVFIADFQEATDNTDFNTPGWINFIEAGSRPWREDVFSGNGTARFSAFSSGDSSNIGWLITPSIDMDAQSGEVLSFDMQHAFPDSGHDPVEVLWSNDFDGTEAGVTSATWTSLPFTKSYIVDPGNWFTFVNSGPLDLSSVTGTAYIAFRYTGSDTANQNMTIDLDNVKITVL</sequence>
<evidence type="ECO:0000313" key="4">
    <source>
        <dbReference type="Proteomes" id="UP000184522"/>
    </source>
</evidence>
<organism evidence="3 4">
    <name type="scientific">Winogradskyella jejuensis</name>
    <dbReference type="NCBI Taxonomy" id="1089305"/>
    <lineage>
        <taxon>Bacteria</taxon>
        <taxon>Pseudomonadati</taxon>
        <taxon>Bacteroidota</taxon>
        <taxon>Flavobacteriia</taxon>
        <taxon>Flavobacteriales</taxon>
        <taxon>Flavobacteriaceae</taxon>
        <taxon>Winogradskyella</taxon>
    </lineage>
</organism>
<protein>
    <recommendedName>
        <fullName evidence="2">DUF5689 domain-containing protein</fullName>
    </recommendedName>
</protein>
<dbReference type="RefSeq" id="WP_073084175.1">
    <property type="nucleotide sequence ID" value="NZ_FQWS01000001.1"/>
</dbReference>
<dbReference type="Gene3D" id="2.60.120.200">
    <property type="match status" value="1"/>
</dbReference>
<dbReference type="AlphaFoldDB" id="A0A1M5NFB3"/>
<feature type="signal peptide" evidence="1">
    <location>
        <begin position="1"/>
        <end position="23"/>
    </location>
</feature>
<keyword evidence="4" id="KW-1185">Reference proteome</keyword>
<feature type="domain" description="DUF5689" evidence="2">
    <location>
        <begin position="79"/>
        <end position="288"/>
    </location>
</feature>